<dbReference type="CDD" id="cd00882">
    <property type="entry name" value="Ras_like_GTPase"/>
    <property type="match status" value="1"/>
</dbReference>
<reference evidence="2 3" key="1">
    <citation type="submission" date="2015-09" db="EMBL/GenBank/DDBJ databases">
        <authorList>
            <consortium name="Pathogen Informatics"/>
        </authorList>
    </citation>
    <scope>NUCLEOTIDE SEQUENCE [LARGE SCALE GENOMIC DNA]</scope>
    <source>
        <strain evidence="2 3">2789STDY5608850</strain>
    </source>
</reference>
<dbReference type="PANTHER" id="PTHR40453:SF1">
    <property type="entry name" value="PROTEIN YOEF"/>
    <property type="match status" value="1"/>
</dbReference>
<organism evidence="2 3">
    <name type="scientific">Hungatella hathewayi</name>
    <dbReference type="NCBI Taxonomy" id="154046"/>
    <lineage>
        <taxon>Bacteria</taxon>
        <taxon>Bacillati</taxon>
        <taxon>Bacillota</taxon>
        <taxon>Clostridia</taxon>
        <taxon>Lachnospirales</taxon>
        <taxon>Lachnospiraceae</taxon>
        <taxon>Hungatella</taxon>
    </lineage>
</organism>
<dbReference type="GO" id="GO:0006576">
    <property type="term" value="P:biogenic amine metabolic process"/>
    <property type="evidence" value="ECO:0007669"/>
    <property type="project" value="InterPro"/>
</dbReference>
<protein>
    <submittedName>
        <fullName evidence="2">EutP/PduV family GTP-binding protein</fullName>
    </submittedName>
</protein>
<name>A0A174BGE1_9FIRM</name>
<evidence type="ECO:0000313" key="2">
    <source>
        <dbReference type="EMBL" id="CUN99553.1"/>
    </source>
</evidence>
<dbReference type="GO" id="GO:0005524">
    <property type="term" value="F:ATP binding"/>
    <property type="evidence" value="ECO:0007669"/>
    <property type="project" value="UniProtKB-UniRule"/>
</dbReference>
<dbReference type="InterPro" id="IPR027417">
    <property type="entry name" value="P-loop_NTPase"/>
</dbReference>
<dbReference type="Proteomes" id="UP000095651">
    <property type="component" value="Unassembled WGS sequence"/>
</dbReference>
<dbReference type="SUPFAM" id="SSF52540">
    <property type="entry name" value="P-loop containing nucleoside triphosphate hydrolases"/>
    <property type="match status" value="1"/>
</dbReference>
<dbReference type="AlphaFoldDB" id="A0A174BGE1"/>
<proteinExistence type="inferred from homology"/>
<gene>
    <name evidence="2" type="ORF">ERS852407_01585</name>
</gene>
<comment type="similarity">
    <text evidence="1">Belongs to the EutP/PduV family.</text>
</comment>
<dbReference type="PIRSF" id="PIRSF036409">
    <property type="entry name" value="EutP_PduV"/>
    <property type="match status" value="1"/>
</dbReference>
<evidence type="ECO:0000256" key="1">
    <source>
        <dbReference type="PIRNR" id="PIRNR036409"/>
    </source>
</evidence>
<dbReference type="EMBL" id="CYZE01000003">
    <property type="protein sequence ID" value="CUN99553.1"/>
    <property type="molecule type" value="Genomic_DNA"/>
</dbReference>
<sequence>MRTKRIMVMGAGGSGKTTLAHALNGDYSPVKRTPCLVYGARTIDAPAAYLESPWMVQHLIAEAQNASHVLMLVDQTKTREVYSPGFALAFRAPVIGVITKEGKSREQLARCEKELLKAGVQPPFYRVVFPSGEGLPELEKRLSSN</sequence>
<evidence type="ECO:0000313" key="3">
    <source>
        <dbReference type="Proteomes" id="UP000095651"/>
    </source>
</evidence>
<dbReference type="RefSeq" id="WP_055654045.1">
    <property type="nucleotide sequence ID" value="NZ_CABIXC010000003.1"/>
</dbReference>
<dbReference type="InterPro" id="IPR012381">
    <property type="entry name" value="EutP_PduV"/>
</dbReference>
<accession>A0A174BGE1</accession>
<dbReference type="Pfam" id="PF10662">
    <property type="entry name" value="PduV-EutP"/>
    <property type="match status" value="1"/>
</dbReference>
<keyword evidence="1" id="KW-0547">Nucleotide-binding</keyword>
<dbReference type="Gene3D" id="3.40.50.300">
    <property type="entry name" value="P-loop containing nucleotide triphosphate hydrolases"/>
    <property type="match status" value="1"/>
</dbReference>
<dbReference type="PANTHER" id="PTHR40453">
    <property type="entry name" value="PROTEIN YOEF"/>
    <property type="match status" value="1"/>
</dbReference>